<gene>
    <name evidence="1" type="ORF">NQ314_000156</name>
</gene>
<evidence type="ECO:0000313" key="2">
    <source>
        <dbReference type="Proteomes" id="UP001162156"/>
    </source>
</evidence>
<comment type="caution">
    <text evidence="1">The sequence shown here is derived from an EMBL/GenBank/DDBJ whole genome shotgun (WGS) entry which is preliminary data.</text>
</comment>
<dbReference type="AlphaFoldDB" id="A0AAV8ZW62"/>
<organism evidence="1 2">
    <name type="scientific">Rhamnusium bicolor</name>
    <dbReference type="NCBI Taxonomy" id="1586634"/>
    <lineage>
        <taxon>Eukaryota</taxon>
        <taxon>Metazoa</taxon>
        <taxon>Ecdysozoa</taxon>
        <taxon>Arthropoda</taxon>
        <taxon>Hexapoda</taxon>
        <taxon>Insecta</taxon>
        <taxon>Pterygota</taxon>
        <taxon>Neoptera</taxon>
        <taxon>Endopterygota</taxon>
        <taxon>Coleoptera</taxon>
        <taxon>Polyphaga</taxon>
        <taxon>Cucujiformia</taxon>
        <taxon>Chrysomeloidea</taxon>
        <taxon>Cerambycidae</taxon>
        <taxon>Lepturinae</taxon>
        <taxon>Rhagiini</taxon>
        <taxon>Rhamnusium</taxon>
    </lineage>
</organism>
<reference evidence="1" key="1">
    <citation type="journal article" date="2023" name="Insect Mol. Biol.">
        <title>Genome sequencing provides insights into the evolution of gene families encoding plant cell wall-degrading enzymes in longhorned beetles.</title>
        <authorList>
            <person name="Shin N.R."/>
            <person name="Okamura Y."/>
            <person name="Kirsch R."/>
            <person name="Pauchet Y."/>
        </authorList>
    </citation>
    <scope>NUCLEOTIDE SEQUENCE</scope>
    <source>
        <strain evidence="1">RBIC_L_NR</strain>
    </source>
</reference>
<proteinExistence type="predicted"/>
<keyword evidence="2" id="KW-1185">Reference proteome</keyword>
<protein>
    <submittedName>
        <fullName evidence="1">Uncharacterized protein</fullName>
    </submittedName>
</protein>
<accession>A0AAV8ZW62</accession>
<name>A0AAV8ZW62_9CUCU</name>
<dbReference type="Proteomes" id="UP001162156">
    <property type="component" value="Unassembled WGS sequence"/>
</dbReference>
<sequence>MIAGLYSILAVQTYYNNQEIELQPDQYQLPIGATVYQPQQQQQQTYRQFTVEQLNRLSK</sequence>
<dbReference type="EMBL" id="JANEYF010000048">
    <property type="protein sequence ID" value="KAJ8972511.1"/>
    <property type="molecule type" value="Genomic_DNA"/>
</dbReference>
<evidence type="ECO:0000313" key="1">
    <source>
        <dbReference type="EMBL" id="KAJ8972511.1"/>
    </source>
</evidence>